<dbReference type="GeneID" id="26258130"/>
<organism evidence="2 3">
    <name type="scientific">Bipolaris victoriae (strain FI3)</name>
    <name type="common">Victoria blight of oats agent</name>
    <name type="synonym">Cochliobolus victoriae</name>
    <dbReference type="NCBI Taxonomy" id="930091"/>
    <lineage>
        <taxon>Eukaryota</taxon>
        <taxon>Fungi</taxon>
        <taxon>Dikarya</taxon>
        <taxon>Ascomycota</taxon>
        <taxon>Pezizomycotina</taxon>
        <taxon>Dothideomycetes</taxon>
        <taxon>Pleosporomycetidae</taxon>
        <taxon>Pleosporales</taxon>
        <taxon>Pleosporineae</taxon>
        <taxon>Pleosporaceae</taxon>
        <taxon>Bipolaris</taxon>
    </lineage>
</organism>
<proteinExistence type="predicted"/>
<gene>
    <name evidence="2" type="ORF">COCVIDRAFT_84510</name>
</gene>
<dbReference type="EMBL" id="KI968692">
    <property type="protein sequence ID" value="EUN32792.1"/>
    <property type="molecule type" value="Genomic_DNA"/>
</dbReference>
<protein>
    <submittedName>
        <fullName evidence="2">Uncharacterized protein</fullName>
    </submittedName>
</protein>
<name>W7FAL8_BIPV3</name>
<feature type="region of interest" description="Disordered" evidence="1">
    <location>
        <begin position="29"/>
        <end position="52"/>
    </location>
</feature>
<evidence type="ECO:0000256" key="1">
    <source>
        <dbReference type="SAM" id="MobiDB-lite"/>
    </source>
</evidence>
<dbReference type="RefSeq" id="XP_014562390.1">
    <property type="nucleotide sequence ID" value="XM_014706904.1"/>
</dbReference>
<sequence>MTQITVSTLLWSRQATCSAHHDAYTHPLISREKKNAPPPPPLHTTSTLTSTPHVTFPHQLHVRTHPTIHLHLPYAPLLALRSLQNPRVMKKSGRVVSMSVRL</sequence>
<feature type="compositionally biased region" description="Low complexity" evidence="1">
    <location>
        <begin position="43"/>
        <end position="52"/>
    </location>
</feature>
<evidence type="ECO:0000313" key="2">
    <source>
        <dbReference type="EMBL" id="EUN32792.1"/>
    </source>
</evidence>
<accession>W7FAL8</accession>
<dbReference type="HOGENOM" id="CLU_2276987_0_0_1"/>
<keyword evidence="3" id="KW-1185">Reference proteome</keyword>
<evidence type="ECO:0000313" key="3">
    <source>
        <dbReference type="Proteomes" id="UP000054337"/>
    </source>
</evidence>
<dbReference type="AlphaFoldDB" id="W7FAL8"/>
<reference evidence="2 3" key="1">
    <citation type="journal article" date="2013" name="PLoS Genet.">
        <title>Comparative genome structure, secondary metabolite, and effector coding capacity across Cochliobolus pathogens.</title>
        <authorList>
            <person name="Condon B.J."/>
            <person name="Leng Y."/>
            <person name="Wu D."/>
            <person name="Bushley K.E."/>
            <person name="Ohm R.A."/>
            <person name="Otillar R."/>
            <person name="Martin J."/>
            <person name="Schackwitz W."/>
            <person name="Grimwood J."/>
            <person name="MohdZainudin N."/>
            <person name="Xue C."/>
            <person name="Wang R."/>
            <person name="Manning V.A."/>
            <person name="Dhillon B."/>
            <person name="Tu Z.J."/>
            <person name="Steffenson B.J."/>
            <person name="Salamov A."/>
            <person name="Sun H."/>
            <person name="Lowry S."/>
            <person name="LaButti K."/>
            <person name="Han J."/>
            <person name="Copeland A."/>
            <person name="Lindquist E."/>
            <person name="Barry K."/>
            <person name="Schmutz J."/>
            <person name="Baker S.E."/>
            <person name="Ciuffetti L.M."/>
            <person name="Grigoriev I.V."/>
            <person name="Zhong S."/>
            <person name="Turgeon B.G."/>
        </authorList>
    </citation>
    <scope>NUCLEOTIDE SEQUENCE [LARGE SCALE GENOMIC DNA]</scope>
    <source>
        <strain evidence="2 3">FI3</strain>
    </source>
</reference>
<dbReference type="Proteomes" id="UP000054337">
    <property type="component" value="Unassembled WGS sequence"/>
</dbReference>